<evidence type="ECO:0000256" key="3">
    <source>
        <dbReference type="ARBA" id="ARBA00023038"/>
    </source>
</evidence>
<organism evidence="6 7">
    <name type="scientific">Papilio machaon</name>
    <name type="common">Old World swallowtail butterfly</name>
    <dbReference type="NCBI Taxonomy" id="76193"/>
    <lineage>
        <taxon>Eukaryota</taxon>
        <taxon>Metazoa</taxon>
        <taxon>Ecdysozoa</taxon>
        <taxon>Arthropoda</taxon>
        <taxon>Hexapoda</taxon>
        <taxon>Insecta</taxon>
        <taxon>Pterygota</taxon>
        <taxon>Neoptera</taxon>
        <taxon>Endopterygota</taxon>
        <taxon>Lepidoptera</taxon>
        <taxon>Glossata</taxon>
        <taxon>Ditrysia</taxon>
        <taxon>Papilionoidea</taxon>
        <taxon>Papilionidae</taxon>
        <taxon>Papilioninae</taxon>
        <taxon>Papilio</taxon>
    </lineage>
</organism>
<evidence type="ECO:0000259" key="5">
    <source>
        <dbReference type="PROSITE" id="PS50023"/>
    </source>
</evidence>
<evidence type="ECO:0000313" key="6">
    <source>
        <dbReference type="EMBL" id="KPJ07790.1"/>
    </source>
</evidence>
<dbReference type="GO" id="GO:0046872">
    <property type="term" value="F:metal ion binding"/>
    <property type="evidence" value="ECO:0007669"/>
    <property type="project" value="UniProtKB-KW"/>
</dbReference>
<gene>
    <name evidence="6" type="ORF">RR48_01040</name>
</gene>
<reference evidence="6 7" key="1">
    <citation type="journal article" date="2015" name="Nat. Commun.">
        <title>Outbred genome sequencing and CRISPR/Cas9 gene editing in butterflies.</title>
        <authorList>
            <person name="Li X."/>
            <person name="Fan D."/>
            <person name="Zhang W."/>
            <person name="Liu G."/>
            <person name="Zhang L."/>
            <person name="Zhao L."/>
            <person name="Fang X."/>
            <person name="Chen L."/>
            <person name="Dong Y."/>
            <person name="Chen Y."/>
            <person name="Ding Y."/>
            <person name="Zhao R."/>
            <person name="Feng M."/>
            <person name="Zhu Y."/>
            <person name="Feng Y."/>
            <person name="Jiang X."/>
            <person name="Zhu D."/>
            <person name="Xiang H."/>
            <person name="Feng X."/>
            <person name="Li S."/>
            <person name="Wang J."/>
            <person name="Zhang G."/>
            <person name="Kronforst M.R."/>
            <person name="Wang W."/>
        </authorList>
    </citation>
    <scope>NUCLEOTIDE SEQUENCE [LARGE SCALE GENOMIC DNA]</scope>
    <source>
        <strain evidence="6">Ya'a_city_454_Pm</strain>
        <tissue evidence="6">Whole body</tissue>
    </source>
</reference>
<keyword evidence="6" id="KW-0418">Kinase</keyword>
<keyword evidence="7" id="KW-1185">Reference proteome</keyword>
<evidence type="ECO:0000256" key="2">
    <source>
        <dbReference type="ARBA" id="ARBA00022833"/>
    </source>
</evidence>
<dbReference type="InParanoid" id="A0A0N1IDC4"/>
<dbReference type="STRING" id="76193.A0A0N1IDC4"/>
<dbReference type="SUPFAM" id="SSF57716">
    <property type="entry name" value="Glucocorticoid receptor-like (DNA-binding domain)"/>
    <property type="match status" value="1"/>
</dbReference>
<dbReference type="Pfam" id="PF00412">
    <property type="entry name" value="LIM"/>
    <property type="match status" value="1"/>
</dbReference>
<name>A0A0N1IDC4_PAPMA</name>
<proteinExistence type="predicted"/>
<sequence length="93" mass="9727">MAAGEHRFHPECFACAACGAHVEDGEPYALLERSHLYCGACCGSAMRGPRDAHAIHVLRLPGRALRLAPNTGPGPGAALTIAQSVILCTSIVY</sequence>
<accession>A0A0N1IDC4</accession>
<dbReference type="Proteomes" id="UP000053240">
    <property type="component" value="Unassembled WGS sequence"/>
</dbReference>
<evidence type="ECO:0000256" key="4">
    <source>
        <dbReference type="PROSITE-ProRule" id="PRU00125"/>
    </source>
</evidence>
<protein>
    <submittedName>
        <fullName evidence="6">LIM domain kinase 1</fullName>
    </submittedName>
</protein>
<keyword evidence="2 4" id="KW-0862">Zinc</keyword>
<evidence type="ECO:0000256" key="1">
    <source>
        <dbReference type="ARBA" id="ARBA00022723"/>
    </source>
</evidence>
<dbReference type="EMBL" id="KQ461176">
    <property type="protein sequence ID" value="KPJ07790.1"/>
    <property type="molecule type" value="Genomic_DNA"/>
</dbReference>
<feature type="domain" description="LIM zinc-binding" evidence="5">
    <location>
        <begin position="1"/>
        <end position="49"/>
    </location>
</feature>
<dbReference type="PROSITE" id="PS50023">
    <property type="entry name" value="LIM_DOMAIN_2"/>
    <property type="match status" value="1"/>
</dbReference>
<keyword evidence="6" id="KW-0808">Transferase</keyword>
<evidence type="ECO:0000313" key="7">
    <source>
        <dbReference type="Proteomes" id="UP000053240"/>
    </source>
</evidence>
<keyword evidence="1 4" id="KW-0479">Metal-binding</keyword>
<keyword evidence="3 4" id="KW-0440">LIM domain</keyword>
<dbReference type="Gene3D" id="2.10.110.10">
    <property type="entry name" value="Cysteine Rich Protein"/>
    <property type="match status" value="1"/>
</dbReference>
<dbReference type="GO" id="GO:0016301">
    <property type="term" value="F:kinase activity"/>
    <property type="evidence" value="ECO:0007669"/>
    <property type="project" value="UniProtKB-KW"/>
</dbReference>
<dbReference type="AlphaFoldDB" id="A0A0N1IDC4"/>
<dbReference type="InterPro" id="IPR001781">
    <property type="entry name" value="Znf_LIM"/>
</dbReference>